<feature type="region of interest" description="Disordered" evidence="1">
    <location>
        <begin position="147"/>
        <end position="166"/>
    </location>
</feature>
<evidence type="ECO:0000313" key="3">
    <source>
        <dbReference type="Proteomes" id="UP000318571"/>
    </source>
</evidence>
<dbReference type="AlphaFoldDB" id="A0A553N917"/>
<organism evidence="2 3">
    <name type="scientific">Tigriopus californicus</name>
    <name type="common">Marine copepod</name>
    <dbReference type="NCBI Taxonomy" id="6832"/>
    <lineage>
        <taxon>Eukaryota</taxon>
        <taxon>Metazoa</taxon>
        <taxon>Ecdysozoa</taxon>
        <taxon>Arthropoda</taxon>
        <taxon>Crustacea</taxon>
        <taxon>Multicrustacea</taxon>
        <taxon>Hexanauplia</taxon>
        <taxon>Copepoda</taxon>
        <taxon>Harpacticoida</taxon>
        <taxon>Harpacticidae</taxon>
        <taxon>Tigriopus</taxon>
    </lineage>
</organism>
<proteinExistence type="predicted"/>
<evidence type="ECO:0000256" key="1">
    <source>
        <dbReference type="SAM" id="MobiDB-lite"/>
    </source>
</evidence>
<keyword evidence="3" id="KW-1185">Reference proteome</keyword>
<dbReference type="STRING" id="6832.A0A553N917"/>
<sequence length="328" mass="37117">MKAITKMLEDWMKIKDVKASSIKEPSLKEKSILLVKMMQYVEKRFPDDAELNAQFLELTPSSLRNSKVLSSPVSDAPNPTSGPSSLKVFDNSMKKRLHERLMLHHLLSELGVYGTALLDQAVHRAPPFHQPSIKEGPTDVETVEAHDKEEELTTEMDLAQPRRSPRSRRKVFLITPHPRQYKFLESIGEVKTNPTSSMPRLNWLNMDNGLAEYIWLNLFAPDLEDSGGSSTRDFGAEVRDFQSAQGSMWSRRIASLVAMNTFYEALTLCQPTIGIKPAVLKYLGQVHNLWHRAALQLEHLSFEAVRPANVIKTGRIPWSNSTLSRSLV</sequence>
<evidence type="ECO:0000313" key="2">
    <source>
        <dbReference type="EMBL" id="TRY61931.1"/>
    </source>
</evidence>
<reference evidence="2 3" key="1">
    <citation type="journal article" date="2018" name="Nat. Ecol. Evol.">
        <title>Genomic signatures of mitonuclear coevolution across populations of Tigriopus californicus.</title>
        <authorList>
            <person name="Barreto F.S."/>
            <person name="Watson E.T."/>
            <person name="Lima T.G."/>
            <person name="Willett C.S."/>
            <person name="Edmands S."/>
            <person name="Li W."/>
            <person name="Burton R.S."/>
        </authorList>
    </citation>
    <scope>NUCLEOTIDE SEQUENCE [LARGE SCALE GENOMIC DNA]</scope>
    <source>
        <strain evidence="2 3">San Diego</strain>
    </source>
</reference>
<accession>A0A553N917</accession>
<dbReference type="Proteomes" id="UP000318571">
    <property type="component" value="Chromosome 8"/>
</dbReference>
<name>A0A553N917_TIGCA</name>
<comment type="caution">
    <text evidence="2">The sequence shown here is derived from an EMBL/GenBank/DDBJ whole genome shotgun (WGS) entry which is preliminary data.</text>
</comment>
<gene>
    <name evidence="2" type="ORF">TCAL_16328</name>
</gene>
<protein>
    <submittedName>
        <fullName evidence="2">Uncharacterized protein</fullName>
    </submittedName>
</protein>
<dbReference type="EMBL" id="VCGU01000459">
    <property type="protein sequence ID" value="TRY61931.1"/>
    <property type="molecule type" value="Genomic_DNA"/>
</dbReference>